<dbReference type="SUPFAM" id="SSF55979">
    <property type="entry name" value="DNA clamp"/>
    <property type="match status" value="1"/>
</dbReference>
<accession>X1NI65</accession>
<reference evidence="2" key="1">
    <citation type="journal article" date="2014" name="Front. Microbiol.">
        <title>High frequency of phylogenetically diverse reductive dehalogenase-homologous genes in deep subseafloor sedimentary metagenomes.</title>
        <authorList>
            <person name="Kawai M."/>
            <person name="Futagami T."/>
            <person name="Toyoda A."/>
            <person name="Takaki Y."/>
            <person name="Nishi S."/>
            <person name="Hori S."/>
            <person name="Arai W."/>
            <person name="Tsubouchi T."/>
            <person name="Morono Y."/>
            <person name="Uchiyama I."/>
            <person name="Ito T."/>
            <person name="Fujiyama A."/>
            <person name="Inagaki F."/>
            <person name="Takami H."/>
        </authorList>
    </citation>
    <scope>NUCLEOTIDE SEQUENCE</scope>
    <source>
        <strain evidence="2">Expedition CK06-06</strain>
    </source>
</reference>
<dbReference type="InterPro" id="IPR022634">
    <property type="entry name" value="DNA_polIII_beta_N"/>
</dbReference>
<dbReference type="GO" id="GO:0008408">
    <property type="term" value="F:3'-5' exonuclease activity"/>
    <property type="evidence" value="ECO:0007669"/>
    <property type="project" value="InterPro"/>
</dbReference>
<evidence type="ECO:0000259" key="1">
    <source>
        <dbReference type="Pfam" id="PF00712"/>
    </source>
</evidence>
<name>X1NI65_9ZZZZ</name>
<dbReference type="GO" id="GO:0003677">
    <property type="term" value="F:DNA binding"/>
    <property type="evidence" value="ECO:0007669"/>
    <property type="project" value="InterPro"/>
</dbReference>
<dbReference type="Gene3D" id="3.10.150.10">
    <property type="entry name" value="DNA Polymerase III, subunit A, domain 2"/>
    <property type="match status" value="1"/>
</dbReference>
<organism evidence="2">
    <name type="scientific">marine sediment metagenome</name>
    <dbReference type="NCBI Taxonomy" id="412755"/>
    <lineage>
        <taxon>unclassified sequences</taxon>
        <taxon>metagenomes</taxon>
        <taxon>ecological metagenomes</taxon>
    </lineage>
</organism>
<dbReference type="EMBL" id="BARV01016393">
    <property type="protein sequence ID" value="GAI26455.1"/>
    <property type="molecule type" value="Genomic_DNA"/>
</dbReference>
<dbReference type="AlphaFoldDB" id="X1NI65"/>
<evidence type="ECO:0000313" key="2">
    <source>
        <dbReference type="EMBL" id="GAI26455.1"/>
    </source>
</evidence>
<feature type="non-terminal residue" evidence="2">
    <location>
        <position position="88"/>
    </location>
</feature>
<dbReference type="Pfam" id="PF00712">
    <property type="entry name" value="DNA_pol3_beta"/>
    <property type="match status" value="1"/>
</dbReference>
<dbReference type="GO" id="GO:0003887">
    <property type="term" value="F:DNA-directed DNA polymerase activity"/>
    <property type="evidence" value="ECO:0007669"/>
    <property type="project" value="InterPro"/>
</dbReference>
<dbReference type="GO" id="GO:0006260">
    <property type="term" value="P:DNA replication"/>
    <property type="evidence" value="ECO:0007669"/>
    <property type="project" value="InterPro"/>
</dbReference>
<feature type="domain" description="DNA polymerase III beta sliding clamp N-terminal" evidence="1">
    <location>
        <begin position="3"/>
        <end position="84"/>
    </location>
</feature>
<dbReference type="InterPro" id="IPR046938">
    <property type="entry name" value="DNA_clamp_sf"/>
</dbReference>
<proteinExistence type="predicted"/>
<comment type="caution">
    <text evidence="2">The sequence shown here is derived from an EMBL/GenBank/DDBJ whole genome shotgun (WGS) entry which is preliminary data.</text>
</comment>
<protein>
    <recommendedName>
        <fullName evidence="1">DNA polymerase III beta sliding clamp N-terminal domain-containing protein</fullName>
    </recommendedName>
</protein>
<gene>
    <name evidence="2" type="ORF">S06H3_28143</name>
</gene>
<sequence>MEIRVTKLREALDLVQSVVPRKTTLPVLTNVLIKEGKLAASNLDLAVAVELPSGDGECLIPFRQTMDLLKRIPGNQMLTIEQNNKVLS</sequence>
<dbReference type="GO" id="GO:0009360">
    <property type="term" value="C:DNA polymerase III complex"/>
    <property type="evidence" value="ECO:0007669"/>
    <property type="project" value="InterPro"/>
</dbReference>